<evidence type="ECO:0000256" key="1">
    <source>
        <dbReference type="SAM" id="MobiDB-lite"/>
    </source>
</evidence>
<evidence type="ECO:0000313" key="3">
    <source>
        <dbReference type="Proteomes" id="UP000199428"/>
    </source>
</evidence>
<reference evidence="2 3" key="1">
    <citation type="submission" date="2016-10" db="EMBL/GenBank/DDBJ databases">
        <authorList>
            <person name="de Groot N.N."/>
        </authorList>
    </citation>
    <scope>NUCLEOTIDE SEQUENCE [LARGE SCALE GENOMIC DNA]</scope>
    <source>
        <strain evidence="2 3">DSM 10317</strain>
    </source>
</reference>
<proteinExistence type="predicted"/>
<feature type="compositionally biased region" description="Acidic residues" evidence="1">
    <location>
        <begin position="1338"/>
        <end position="1375"/>
    </location>
</feature>
<name>A0A1G5S280_PSEXY</name>
<dbReference type="EMBL" id="FMWK01000014">
    <property type="protein sequence ID" value="SCZ80502.1"/>
    <property type="molecule type" value="Genomic_DNA"/>
</dbReference>
<feature type="compositionally biased region" description="Acidic residues" evidence="1">
    <location>
        <begin position="1309"/>
        <end position="1331"/>
    </location>
</feature>
<organism evidence="2 3">
    <name type="scientific">Pseudobutyrivibrio xylanivorans</name>
    <dbReference type="NCBI Taxonomy" id="185007"/>
    <lineage>
        <taxon>Bacteria</taxon>
        <taxon>Bacillati</taxon>
        <taxon>Bacillota</taxon>
        <taxon>Clostridia</taxon>
        <taxon>Lachnospirales</taxon>
        <taxon>Lachnospiraceae</taxon>
        <taxon>Pseudobutyrivibrio</taxon>
    </lineage>
</organism>
<sequence length="1375" mass="152901">MVNNVVKKLITKKTLIALAGVAVVGGGAAAGIHLAGNLSEDGMLEETGLTFLSAKWPEVFDVEGYVEPEFVDVPNRTNNAFNVSDFGEQGKNGWFYRYGSAQNPSRSQRLENFDGEKYSQRGVSGLEVKNNFIHTSEAAAPILEWRAAKDGKVNVSLTYVKSVNGDKNPSYPDGVTVYAYKGDEMLGRYDVDVSTETEKVLEQKLEALDVKELESLYFVVDAKANNAYDGGSLYVSINDVDNKGLQATVDNERKNNNANNFEDFGAEGHRGWTYLHGKSVKDASLVSTFNGKEYLNATSPNLTMSEGFIHPSINDNAILCWQPAVDGDIELRMKYSKFEQNDGNPKYPDGVTVSVYKNGENLYTKKVAAPSSGTNEIKFRDKDIKVTTADKLYFMVSADGNASYDGGAFDINILDRKGISTEKDVAIDETETRQNFADVKYDFGEQGNNGWFYQEGYEDDPTDTLNMTNFEKDEERYFDESYLEIKRDFVNTGKGRSAVIKWKVAQTGKVKIDASYTKFKNEDKNPSWPDGTKVTIFHNDTPLVSEEFAPDRINEVTKRLDVAEVAVAKDDFITMVVNPKENNAYDAGKFEFSIKGITPLTGKTEKDVVSYSDSRSNNCSTVEDFGSQGANGLCYQSGYYLDPGYAVNLETYAKNEKYTTKDGVEIKRDYIMPGNKGRSAIVKWVAKEEGSVDVLTTYTKHKNLDKNPEWPDGVNVFLMKNGQVLKKEEFAPEVSKEVTKDLSYEGLWVKAGDCISLMVDGKENTAYDGGNYTFVVEDADYKTTKMVNNSGSNYANLKVDFGEQGNNGWYYLEGPSIKKAEILTKKTDDGSGYVSRKAKWLEVKRDYVQPRLNAHAMYKWVVAVDGNIDINGSYAKHGNEDPNMDWPDGVVVSVYKNDSELLKEVVTCPRGEKNRTVKNIQFNKLAVKAGDILTFDIGCNKNSAWDGGCLDIDIADSDVLRVTVGDEERSNNTSLGALTTPLAQGQDGWWFLEGKSIDSARCLMKTNDDSSAFLSSKNEGLEMKKDYVHPAKDAAAIYQWVVYEDGKIDVLGNYVKYGQNDGNPSWPDGVKVLVYVNDTVLVTEDVEVFQGDGNDNSVNFMLEGLNVSRGDKISFVIDAKDNNAWDAGRLSVNIYDASDIPEEEARENNTTLADDFSGVQGENGWYYGMCDWDGKNFERLPFDEENNRYYNNGKPELKPDFVEPGNGRNAAYMWMAAKNGRIVVDGSYTKFANSADPNANGVCMRIFINGEEKKWIGGDIQGNFGEERTVSFKEIYTVHKGDSVMFAIDPDGNDSYDGGRLEVKIYDADVPEESEENTSEENEPGTPDSDDSDKKSEDESEEESEGESDGESEEESGEESQDNTNEDSEDKAEEE</sequence>
<feature type="region of interest" description="Disordered" evidence="1">
    <location>
        <begin position="1309"/>
        <end position="1375"/>
    </location>
</feature>
<protein>
    <submittedName>
        <fullName evidence="2">Uncharacterized protein</fullName>
    </submittedName>
</protein>
<evidence type="ECO:0000313" key="2">
    <source>
        <dbReference type="EMBL" id="SCZ80502.1"/>
    </source>
</evidence>
<dbReference type="Proteomes" id="UP000199428">
    <property type="component" value="Unassembled WGS sequence"/>
</dbReference>
<accession>A0A1G5S280</accession>
<gene>
    <name evidence="2" type="ORF">SAMN02910350_02327</name>
</gene>
<dbReference type="RefSeq" id="WP_028246122.1">
    <property type="nucleotide sequence ID" value="NZ_FMWK01000014.1"/>
</dbReference>